<dbReference type="InterPro" id="IPR005302">
    <property type="entry name" value="MoCF_Sase_C"/>
</dbReference>
<sequence length="224" mass="25064">MESLLLQGTVVEALYAGKLQTLMPEGQQTGIFKDPISSAEINELGIVGDIQADKRVHGGIDKALHQYALSSYQSITQHYPDLSGIAVAGSIGENISSQSLDDTNVHIGDIYEMGSVIVQVSQPRSPCWKINHRFDTHLLSQFIAEHYITGWYYRVLRSGKIHVGDPIKRLERFDQSLSIAEFNRIVTSHRPLPEVLAQAAQCSGLAIDWKNRLDHRIEYLNKNL</sequence>
<dbReference type="OrthoDB" id="9786134at2"/>
<evidence type="ECO:0000313" key="2">
    <source>
        <dbReference type="EMBL" id="AXI01786.1"/>
    </source>
</evidence>
<dbReference type="RefSeq" id="WP_114897896.1">
    <property type="nucleotide sequence ID" value="NZ_CP031222.1"/>
</dbReference>
<evidence type="ECO:0000313" key="3">
    <source>
        <dbReference type="Proteomes" id="UP000253940"/>
    </source>
</evidence>
<dbReference type="Gene3D" id="2.40.33.20">
    <property type="entry name" value="PK beta-barrel domain-like"/>
    <property type="match status" value="1"/>
</dbReference>
<dbReference type="AlphaFoldDB" id="A0A345P3C7"/>
<organism evidence="2 3">
    <name type="scientific">Aquirhabdus parva</name>
    <dbReference type="NCBI Taxonomy" id="2283318"/>
    <lineage>
        <taxon>Bacteria</taxon>
        <taxon>Pseudomonadati</taxon>
        <taxon>Pseudomonadota</taxon>
        <taxon>Gammaproteobacteria</taxon>
        <taxon>Moraxellales</taxon>
        <taxon>Moraxellaceae</taxon>
        <taxon>Aquirhabdus</taxon>
    </lineage>
</organism>
<dbReference type="GO" id="GO:0030151">
    <property type="term" value="F:molybdenum ion binding"/>
    <property type="evidence" value="ECO:0007669"/>
    <property type="project" value="InterPro"/>
</dbReference>
<dbReference type="InterPro" id="IPR052353">
    <property type="entry name" value="Benzoxazolinone_Detox_Enz"/>
</dbReference>
<dbReference type="KEGG" id="mbah:HYN46_02155"/>
<dbReference type="SUPFAM" id="SSF50800">
    <property type="entry name" value="PK beta-barrel domain-like"/>
    <property type="match status" value="1"/>
</dbReference>
<protein>
    <submittedName>
        <fullName evidence="2">MOSC domain-containing protein</fullName>
    </submittedName>
</protein>
<feature type="domain" description="MOSC" evidence="1">
    <location>
        <begin position="33"/>
        <end position="170"/>
    </location>
</feature>
<evidence type="ECO:0000259" key="1">
    <source>
        <dbReference type="PROSITE" id="PS51340"/>
    </source>
</evidence>
<proteinExistence type="predicted"/>
<keyword evidence="3" id="KW-1185">Reference proteome</keyword>
<dbReference type="GO" id="GO:0003824">
    <property type="term" value="F:catalytic activity"/>
    <property type="evidence" value="ECO:0007669"/>
    <property type="project" value="InterPro"/>
</dbReference>
<dbReference type="PANTHER" id="PTHR30212">
    <property type="entry name" value="PROTEIN YIIM"/>
    <property type="match status" value="1"/>
</dbReference>
<dbReference type="GO" id="GO:0030170">
    <property type="term" value="F:pyridoxal phosphate binding"/>
    <property type="evidence" value="ECO:0007669"/>
    <property type="project" value="InterPro"/>
</dbReference>
<gene>
    <name evidence="2" type="ORF">HYN46_02155</name>
</gene>
<dbReference type="PROSITE" id="PS51340">
    <property type="entry name" value="MOSC"/>
    <property type="match status" value="1"/>
</dbReference>
<dbReference type="Proteomes" id="UP000253940">
    <property type="component" value="Chromosome"/>
</dbReference>
<dbReference type="EMBL" id="CP031222">
    <property type="protein sequence ID" value="AXI01786.1"/>
    <property type="molecule type" value="Genomic_DNA"/>
</dbReference>
<reference evidence="2 3" key="1">
    <citation type="submission" date="2018-07" db="EMBL/GenBank/DDBJ databases">
        <title>Genome sequencing of Moraxellaceae gen. HYN0046.</title>
        <authorList>
            <person name="Kim M."/>
            <person name="Yi H."/>
        </authorList>
    </citation>
    <scope>NUCLEOTIDE SEQUENCE [LARGE SCALE GENOMIC DNA]</scope>
    <source>
        <strain evidence="2 3">HYN0046</strain>
    </source>
</reference>
<dbReference type="PANTHER" id="PTHR30212:SF2">
    <property type="entry name" value="PROTEIN YIIM"/>
    <property type="match status" value="1"/>
</dbReference>
<dbReference type="InterPro" id="IPR011037">
    <property type="entry name" value="Pyrv_Knase-like_insert_dom_sf"/>
</dbReference>
<name>A0A345P3C7_9GAMM</name>
<dbReference type="Pfam" id="PF03473">
    <property type="entry name" value="MOSC"/>
    <property type="match status" value="1"/>
</dbReference>
<accession>A0A345P3C7</accession>